<reference evidence="3 4" key="1">
    <citation type="journal article" date="2021" name="Sci. Rep.">
        <title>Genome sequencing of the multicellular alga Astrephomene provides insights into convergent evolution of germ-soma differentiation.</title>
        <authorList>
            <person name="Yamashita S."/>
            <person name="Yamamoto K."/>
            <person name="Matsuzaki R."/>
            <person name="Suzuki S."/>
            <person name="Yamaguchi H."/>
            <person name="Hirooka S."/>
            <person name="Minakuchi Y."/>
            <person name="Miyagishima S."/>
            <person name="Kawachi M."/>
            <person name="Toyoda A."/>
            <person name="Nozaki H."/>
        </authorList>
    </citation>
    <scope>NUCLEOTIDE SEQUENCE [LARGE SCALE GENOMIC DNA]</scope>
    <source>
        <strain evidence="3 4">NIES-4017</strain>
    </source>
</reference>
<feature type="region of interest" description="Disordered" evidence="1">
    <location>
        <begin position="385"/>
        <end position="412"/>
    </location>
</feature>
<dbReference type="EMBL" id="BMAR01000011">
    <property type="protein sequence ID" value="GFR45938.1"/>
    <property type="molecule type" value="Genomic_DNA"/>
</dbReference>
<dbReference type="AlphaFoldDB" id="A0AAD3DSN9"/>
<dbReference type="SMART" id="SM00317">
    <property type="entry name" value="SET"/>
    <property type="match status" value="1"/>
</dbReference>
<name>A0AAD3DSN9_9CHLO</name>
<keyword evidence="4" id="KW-1185">Reference proteome</keyword>
<dbReference type="InterPro" id="IPR011990">
    <property type="entry name" value="TPR-like_helical_dom_sf"/>
</dbReference>
<protein>
    <recommendedName>
        <fullName evidence="2">SET domain-containing protein</fullName>
    </recommendedName>
</protein>
<dbReference type="Gene3D" id="2.170.270.10">
    <property type="entry name" value="SET domain"/>
    <property type="match status" value="1"/>
</dbReference>
<evidence type="ECO:0000313" key="4">
    <source>
        <dbReference type="Proteomes" id="UP001054857"/>
    </source>
</evidence>
<gene>
    <name evidence="3" type="ORF">Agub_g7402</name>
</gene>
<dbReference type="Pfam" id="PF00856">
    <property type="entry name" value="SET"/>
    <property type="match status" value="1"/>
</dbReference>
<evidence type="ECO:0000259" key="2">
    <source>
        <dbReference type="PROSITE" id="PS50280"/>
    </source>
</evidence>
<evidence type="ECO:0000256" key="1">
    <source>
        <dbReference type="SAM" id="MobiDB-lite"/>
    </source>
</evidence>
<comment type="caution">
    <text evidence="3">The sequence shown here is derived from an EMBL/GenBank/DDBJ whole genome shotgun (WGS) entry which is preliminary data.</text>
</comment>
<feature type="domain" description="SET" evidence="2">
    <location>
        <begin position="88"/>
        <end position="276"/>
    </location>
</feature>
<dbReference type="PANTHER" id="PTHR47643">
    <property type="entry name" value="TPR DOMAIN PROTEIN (AFU_ORTHOLOGUE AFUA_5G12710)"/>
    <property type="match status" value="1"/>
</dbReference>
<dbReference type="PANTHER" id="PTHR47643:SF2">
    <property type="entry name" value="TPR DOMAIN PROTEIN (AFU_ORTHOLOGUE AFUA_5G12710)"/>
    <property type="match status" value="1"/>
</dbReference>
<proteinExistence type="predicted"/>
<dbReference type="SUPFAM" id="SSF82199">
    <property type="entry name" value="SET domain"/>
    <property type="match status" value="1"/>
</dbReference>
<dbReference type="InterPro" id="IPR053209">
    <property type="entry name" value="Gramillin-biosynth_MTr"/>
</dbReference>
<dbReference type="PROSITE" id="PS50280">
    <property type="entry name" value="SET"/>
    <property type="match status" value="1"/>
</dbReference>
<feature type="compositionally biased region" description="Low complexity" evidence="1">
    <location>
        <begin position="385"/>
        <end position="394"/>
    </location>
</feature>
<dbReference type="InterPro" id="IPR001214">
    <property type="entry name" value="SET_dom"/>
</dbReference>
<dbReference type="Gene3D" id="1.25.40.10">
    <property type="entry name" value="Tetratricopeptide repeat domain"/>
    <property type="match status" value="1"/>
</dbReference>
<sequence>MRRLGHVIGKGCTLLANNTNASRLIERNLSTGSGLQRLSALVINARLLSKRTYSSAAGQQQQQQQLSPEDQACIALYFSGTEPATDILGPTVLKDIPGKGRGLVSSRPLSPGDLVMAVRPLAVLHGPQDSMPSPDALVDHITSNWSQLPPAVRTAISQMYGASSAPATPPATSASSGVVDGVDVRSVVSYNAYGDEYEDLPAADLRSESTGASSVSGSEAGEATALARSHVGVWPHFTNLNHSCVPNCVHYVVGSTMVVRAVQAIPEGSELLVSYLGRDDFAPRQVRQAVLQSRYGFRCDCPRCRTEEQLPEELQTLLQQLYDRSRHELAPRFERLAAAAATEAAAEAAGVPLAVQDDEEEEVEEEEAAVTAAGAAAAGTAAAALSSSSMTAAEAAKKALRKSSPSSPHWPAQLAALEPRLEECARELHAALRELQED</sequence>
<feature type="non-terminal residue" evidence="3">
    <location>
        <position position="1"/>
    </location>
</feature>
<evidence type="ECO:0000313" key="3">
    <source>
        <dbReference type="EMBL" id="GFR45938.1"/>
    </source>
</evidence>
<organism evidence="3 4">
    <name type="scientific">Astrephomene gubernaculifera</name>
    <dbReference type="NCBI Taxonomy" id="47775"/>
    <lineage>
        <taxon>Eukaryota</taxon>
        <taxon>Viridiplantae</taxon>
        <taxon>Chlorophyta</taxon>
        <taxon>core chlorophytes</taxon>
        <taxon>Chlorophyceae</taxon>
        <taxon>CS clade</taxon>
        <taxon>Chlamydomonadales</taxon>
        <taxon>Astrephomenaceae</taxon>
        <taxon>Astrephomene</taxon>
    </lineage>
</organism>
<dbReference type="Proteomes" id="UP001054857">
    <property type="component" value="Unassembled WGS sequence"/>
</dbReference>
<accession>A0AAD3DSN9</accession>
<dbReference type="InterPro" id="IPR046341">
    <property type="entry name" value="SET_dom_sf"/>
</dbReference>